<dbReference type="GO" id="GO:0012505">
    <property type="term" value="C:endomembrane system"/>
    <property type="evidence" value="ECO:0007669"/>
    <property type="project" value="UniProtKB-SubCell"/>
</dbReference>
<dbReference type="PANTHER" id="PTHR12714">
    <property type="entry name" value="PROTEIN-S ISOPRENYLCYSTEINE O-METHYLTRANSFERASE"/>
    <property type="match status" value="1"/>
</dbReference>
<evidence type="ECO:0000256" key="4">
    <source>
        <dbReference type="ARBA" id="ARBA00023136"/>
    </source>
</evidence>
<dbReference type="AlphaFoldDB" id="A0A2S2DZ99"/>
<proteinExistence type="predicted"/>
<evidence type="ECO:0008006" key="8">
    <source>
        <dbReference type="Google" id="ProtNLM"/>
    </source>
</evidence>
<evidence type="ECO:0000256" key="2">
    <source>
        <dbReference type="ARBA" id="ARBA00022692"/>
    </source>
</evidence>
<evidence type="ECO:0000256" key="5">
    <source>
        <dbReference type="SAM" id="Phobius"/>
    </source>
</evidence>
<dbReference type="GO" id="GO:0016740">
    <property type="term" value="F:transferase activity"/>
    <property type="evidence" value="ECO:0007669"/>
    <property type="project" value="UniProtKB-ARBA"/>
</dbReference>
<organism evidence="6 7">
    <name type="scientific">Saliniradius amylolyticus</name>
    <dbReference type="NCBI Taxonomy" id="2183582"/>
    <lineage>
        <taxon>Bacteria</taxon>
        <taxon>Pseudomonadati</taxon>
        <taxon>Pseudomonadota</taxon>
        <taxon>Gammaproteobacteria</taxon>
        <taxon>Alteromonadales</taxon>
        <taxon>Alteromonadaceae</taxon>
        <taxon>Saliniradius</taxon>
    </lineage>
</organism>
<dbReference type="Proteomes" id="UP000245728">
    <property type="component" value="Chromosome"/>
</dbReference>
<dbReference type="OrthoDB" id="9811969at2"/>
<evidence type="ECO:0000313" key="7">
    <source>
        <dbReference type="Proteomes" id="UP000245728"/>
    </source>
</evidence>
<dbReference type="KEGG" id="salh:HMF8227_00198"/>
<dbReference type="Pfam" id="PF04191">
    <property type="entry name" value="PEMT"/>
    <property type="match status" value="1"/>
</dbReference>
<keyword evidence="3 5" id="KW-1133">Transmembrane helix</keyword>
<keyword evidence="4 5" id="KW-0472">Membrane</keyword>
<keyword evidence="2 5" id="KW-0812">Transmembrane</keyword>
<reference evidence="6 7" key="1">
    <citation type="submission" date="2018-05" db="EMBL/GenBank/DDBJ databases">
        <title>Salinimonas sp. HMF8227 Genome sequencing and assembly.</title>
        <authorList>
            <person name="Kang H."/>
            <person name="Kang J."/>
            <person name="Cha I."/>
            <person name="Kim H."/>
            <person name="Joh K."/>
        </authorList>
    </citation>
    <scope>NUCLEOTIDE SEQUENCE [LARGE SCALE GENOMIC DNA]</scope>
    <source>
        <strain evidence="6 7">HMF8227</strain>
    </source>
</reference>
<keyword evidence="7" id="KW-1185">Reference proteome</keyword>
<evidence type="ECO:0000313" key="6">
    <source>
        <dbReference type="EMBL" id="AWL10706.1"/>
    </source>
</evidence>
<dbReference type="RefSeq" id="WP_109338400.1">
    <property type="nucleotide sequence ID" value="NZ_CP029347.1"/>
</dbReference>
<evidence type="ECO:0000256" key="3">
    <source>
        <dbReference type="ARBA" id="ARBA00022989"/>
    </source>
</evidence>
<comment type="subcellular location">
    <subcellularLocation>
        <location evidence="1">Endomembrane system</location>
        <topology evidence="1">Multi-pass membrane protein</topology>
    </subcellularLocation>
</comment>
<dbReference type="Gene3D" id="1.20.120.1630">
    <property type="match status" value="1"/>
</dbReference>
<feature type="transmembrane region" description="Helical" evidence="5">
    <location>
        <begin position="36"/>
        <end position="55"/>
    </location>
</feature>
<dbReference type="InterPro" id="IPR007318">
    <property type="entry name" value="Phopholipid_MeTrfase"/>
</dbReference>
<accession>A0A2S2DZ99</accession>
<evidence type="ECO:0000256" key="1">
    <source>
        <dbReference type="ARBA" id="ARBA00004127"/>
    </source>
</evidence>
<gene>
    <name evidence="6" type="ORF">HMF8227_00198</name>
</gene>
<dbReference type="PANTHER" id="PTHR12714:SF24">
    <property type="entry name" value="SLR1182 PROTEIN"/>
    <property type="match status" value="1"/>
</dbReference>
<feature type="transmembrane region" description="Helical" evidence="5">
    <location>
        <begin position="90"/>
        <end position="117"/>
    </location>
</feature>
<sequence length="148" mass="16751">MKIPPLLLVLLLGALMYVISLFTPSVVVHPVLRFTAAAVIFITGSGISLSGVLAFRRSKTSVNPLSPDKASSLVETGIYRISRNPMYVGFLMMLLAWSIALANLYTLPACVVFFWYINRFQIPEEERALKAMFQQSYTAYTRRVRRWL</sequence>
<name>A0A2S2DZ99_9ALTE</name>
<protein>
    <recommendedName>
        <fullName evidence="8">Protein-S-isoprenylcysteine O-methyltransferase</fullName>
    </recommendedName>
</protein>
<dbReference type="EMBL" id="CP029347">
    <property type="protein sequence ID" value="AWL10706.1"/>
    <property type="molecule type" value="Genomic_DNA"/>
</dbReference>